<organism evidence="1 2">
    <name type="scientific">Nitrosomonas halophila</name>
    <dbReference type="NCBI Taxonomy" id="44576"/>
    <lineage>
        <taxon>Bacteria</taxon>
        <taxon>Pseudomonadati</taxon>
        <taxon>Pseudomonadota</taxon>
        <taxon>Betaproteobacteria</taxon>
        <taxon>Nitrosomonadales</taxon>
        <taxon>Nitrosomonadaceae</taxon>
        <taxon>Nitrosomonas</taxon>
    </lineage>
</organism>
<sequence>MQVDPVQGAGADQRLLQTALFPLTIVCFVALADAQVAACKAQLRSVAILRDYSNDEPRCQHRLHDKGMLAAQSE</sequence>
<keyword evidence="2" id="KW-1185">Reference proteome</keyword>
<accession>A0A1H3LTJ3</accession>
<dbReference type="EMBL" id="FNOY01000053">
    <property type="protein sequence ID" value="SDY67867.1"/>
    <property type="molecule type" value="Genomic_DNA"/>
</dbReference>
<evidence type="ECO:0000313" key="2">
    <source>
        <dbReference type="Proteomes" id="UP000198640"/>
    </source>
</evidence>
<dbReference type="Proteomes" id="UP000198640">
    <property type="component" value="Unassembled WGS sequence"/>
</dbReference>
<reference evidence="1 2" key="1">
    <citation type="submission" date="2016-10" db="EMBL/GenBank/DDBJ databases">
        <authorList>
            <person name="de Groot N.N."/>
        </authorList>
    </citation>
    <scope>NUCLEOTIDE SEQUENCE [LARGE SCALE GENOMIC DNA]</scope>
    <source>
        <strain evidence="1 2">Nm1</strain>
    </source>
</reference>
<evidence type="ECO:0000313" key="1">
    <source>
        <dbReference type="EMBL" id="SDY67867.1"/>
    </source>
</evidence>
<dbReference type="AlphaFoldDB" id="A0A1H3LTJ3"/>
<proteinExistence type="predicted"/>
<gene>
    <name evidence="1" type="ORF">SAMN05421881_10531</name>
</gene>
<protein>
    <submittedName>
        <fullName evidence="1">Uncharacterized protein</fullName>
    </submittedName>
</protein>
<name>A0A1H3LTJ3_9PROT</name>